<evidence type="ECO:0000313" key="1">
    <source>
        <dbReference type="EMBL" id="MQT46496.1"/>
    </source>
</evidence>
<reference evidence="1 2" key="1">
    <citation type="submission" date="2019-10" db="EMBL/GenBank/DDBJ databases">
        <title>Evaluation of single-gene subtyping targets for Pseudomonas.</title>
        <authorList>
            <person name="Reichler S.J."/>
            <person name="Orsi R.H."/>
            <person name="Wiedmann M."/>
            <person name="Martin N.H."/>
            <person name="Murphy S.I."/>
        </authorList>
    </citation>
    <scope>NUCLEOTIDE SEQUENCE [LARGE SCALE GENOMIC DNA]</scope>
    <source>
        <strain evidence="1 2">FSL R10-3257</strain>
    </source>
</reference>
<accession>A0A7X1W7J7</accession>
<dbReference type="RefSeq" id="WP_153429474.1">
    <property type="nucleotide sequence ID" value="NZ_WIWJ01000009.1"/>
</dbReference>
<proteinExistence type="predicted"/>
<gene>
    <name evidence="1" type="ORF">GHO40_07110</name>
</gene>
<dbReference type="InterPro" id="IPR004195">
    <property type="entry name" value="Head_decoration_D"/>
</dbReference>
<name>A0A7X1W7J7_9PSED</name>
<protein>
    <submittedName>
        <fullName evidence="1">Head decoration protein</fullName>
    </submittedName>
</protein>
<dbReference type="Pfam" id="PF02924">
    <property type="entry name" value="HDPD"/>
    <property type="match status" value="1"/>
</dbReference>
<organism evidence="1 2">
    <name type="scientific">Pseudomonas helleri</name>
    <dbReference type="NCBI Taxonomy" id="1608996"/>
    <lineage>
        <taxon>Bacteria</taxon>
        <taxon>Pseudomonadati</taxon>
        <taxon>Pseudomonadota</taxon>
        <taxon>Gammaproteobacteria</taxon>
        <taxon>Pseudomonadales</taxon>
        <taxon>Pseudomonadaceae</taxon>
        <taxon>Pseudomonas</taxon>
    </lineage>
</organism>
<sequence length="114" mass="11701">MNIQTEAVHTAEFLLSEGNREISREAITVAAGDALPAGQVLGIQTASGHYAAYSPAATDGTEVAVGILHAALPTSADVRNGVAFVRLAEVAAARLTGLDAAAIADLKTRHLIVR</sequence>
<dbReference type="Proteomes" id="UP000441404">
    <property type="component" value="Unassembled WGS sequence"/>
</dbReference>
<dbReference type="Gene3D" id="2.40.300.10">
    <property type="entry name" value="Head decoration protein D"/>
    <property type="match status" value="1"/>
</dbReference>
<evidence type="ECO:0000313" key="2">
    <source>
        <dbReference type="Proteomes" id="UP000441404"/>
    </source>
</evidence>
<dbReference type="EMBL" id="WIWJ01000009">
    <property type="protein sequence ID" value="MQT46496.1"/>
    <property type="molecule type" value="Genomic_DNA"/>
</dbReference>
<dbReference type="AlphaFoldDB" id="A0A7X1W7J7"/>
<comment type="caution">
    <text evidence="1">The sequence shown here is derived from an EMBL/GenBank/DDBJ whole genome shotgun (WGS) entry which is preliminary data.</text>
</comment>